<dbReference type="PANTHER" id="PTHR31040:SF1">
    <property type="entry name" value="NURIM"/>
    <property type="match status" value="1"/>
</dbReference>
<reference evidence="13 14" key="1">
    <citation type="submission" date="2008-07" db="EMBL/GenBank/DDBJ databases">
        <authorList>
            <person name="El-Sayed N."/>
            <person name="Caler E."/>
            <person name="Inman J."/>
            <person name="Amedeo P."/>
            <person name="Hass B."/>
            <person name="Wortman J."/>
        </authorList>
    </citation>
    <scope>NUCLEOTIDE SEQUENCE [LARGE SCALE GENOMIC DNA]</scope>
    <source>
        <strain evidence="14">ATCC 50983 / TXsc</strain>
    </source>
</reference>
<dbReference type="UniPathway" id="UPA00753"/>
<evidence type="ECO:0000256" key="6">
    <source>
        <dbReference type="ARBA" id="ARBA00023098"/>
    </source>
</evidence>
<evidence type="ECO:0000256" key="2">
    <source>
        <dbReference type="ARBA" id="ARBA00010631"/>
    </source>
</evidence>
<keyword evidence="8" id="KW-0594">Phospholipid biosynthesis</keyword>
<keyword evidence="14" id="KW-1185">Reference proteome</keyword>
<keyword evidence="5 12" id="KW-1133">Transmembrane helix</keyword>
<dbReference type="RefSeq" id="XP_002772449.1">
    <property type="nucleotide sequence ID" value="XM_002772403.1"/>
</dbReference>
<keyword evidence="9" id="KW-1208">Phospholipid metabolism</keyword>
<evidence type="ECO:0000256" key="9">
    <source>
        <dbReference type="ARBA" id="ARBA00023264"/>
    </source>
</evidence>
<dbReference type="InterPro" id="IPR007318">
    <property type="entry name" value="Phopholipid_MeTrfase"/>
</dbReference>
<evidence type="ECO:0000256" key="3">
    <source>
        <dbReference type="ARBA" id="ARBA00022516"/>
    </source>
</evidence>
<keyword evidence="7 12" id="KW-0472">Membrane</keyword>
<feature type="transmembrane region" description="Helical" evidence="12">
    <location>
        <begin position="59"/>
        <end position="77"/>
    </location>
</feature>
<keyword evidence="3" id="KW-0444">Lipid biosynthesis</keyword>
<keyword evidence="4 12" id="KW-0812">Transmembrane</keyword>
<accession>C5LG10</accession>
<dbReference type="OrthoDB" id="422086at2759"/>
<keyword evidence="6" id="KW-0443">Lipid metabolism</keyword>
<evidence type="ECO:0000256" key="5">
    <source>
        <dbReference type="ARBA" id="ARBA00022989"/>
    </source>
</evidence>
<evidence type="ECO:0000313" key="13">
    <source>
        <dbReference type="EMBL" id="EER04265.1"/>
    </source>
</evidence>
<feature type="transmembrane region" description="Helical" evidence="12">
    <location>
        <begin position="5"/>
        <end position="25"/>
    </location>
</feature>
<dbReference type="GeneID" id="9045863"/>
<evidence type="ECO:0000256" key="7">
    <source>
        <dbReference type="ARBA" id="ARBA00023136"/>
    </source>
</evidence>
<feature type="transmembrane region" description="Helical" evidence="12">
    <location>
        <begin position="128"/>
        <end position="153"/>
    </location>
</feature>
<dbReference type="Pfam" id="PF04191">
    <property type="entry name" value="PEMT"/>
    <property type="match status" value="1"/>
</dbReference>
<evidence type="ECO:0000256" key="1">
    <source>
        <dbReference type="ARBA" id="ARBA00004127"/>
    </source>
</evidence>
<dbReference type="AlphaFoldDB" id="C5LG10"/>
<dbReference type="InterPro" id="IPR033580">
    <property type="entry name" value="Nurim-like"/>
</dbReference>
<protein>
    <recommendedName>
        <fullName evidence="11">Nuclear envelope membrane protein</fullName>
    </recommendedName>
    <alternativeName>
        <fullName evidence="10">Nuclear rim protein</fullName>
    </alternativeName>
</protein>
<dbReference type="GO" id="GO:0006656">
    <property type="term" value="P:phosphatidylcholine biosynthetic process"/>
    <property type="evidence" value="ECO:0007669"/>
    <property type="project" value="UniProtKB-UniPathway"/>
</dbReference>
<sequence>MATSIVAYLLARSAFVGIHVVYLYWLNFIFNDPFGVGGNTMDAREILPFGECTHFDPRAFVANIGSFLIFSVPHSLLARTAVKKRLGLYNKPYERPLFAFMSPITWFLSIHTWTPFDNCARFDITNISAAQVLVFGGIFLLANLYLLGLLYTLPDHILGTSHYKYCEGEKHAHKLLTNFPYNLVRHPSSSSFLWMYWALPAYTGNHLQLAALWTVYIILATLLFEEGGLRGPTGEFGEAYEEYASKVNAFTPSKYSIATIFGCPMGIKANGKSA</sequence>
<comment type="similarity">
    <text evidence="2">Belongs to the nurim family.</text>
</comment>
<organism evidence="14">
    <name type="scientific">Perkinsus marinus (strain ATCC 50983 / TXsc)</name>
    <dbReference type="NCBI Taxonomy" id="423536"/>
    <lineage>
        <taxon>Eukaryota</taxon>
        <taxon>Sar</taxon>
        <taxon>Alveolata</taxon>
        <taxon>Perkinsozoa</taxon>
        <taxon>Perkinsea</taxon>
        <taxon>Perkinsida</taxon>
        <taxon>Perkinsidae</taxon>
        <taxon>Perkinsus</taxon>
    </lineage>
</organism>
<dbReference type="EMBL" id="GG681723">
    <property type="protein sequence ID" value="EER04265.1"/>
    <property type="molecule type" value="Genomic_DNA"/>
</dbReference>
<name>C5LG10_PERM5</name>
<evidence type="ECO:0000256" key="12">
    <source>
        <dbReference type="SAM" id="Phobius"/>
    </source>
</evidence>
<dbReference type="GO" id="GO:0031965">
    <property type="term" value="C:nuclear membrane"/>
    <property type="evidence" value="ECO:0007669"/>
    <property type="project" value="TreeGrafter"/>
</dbReference>
<evidence type="ECO:0000256" key="10">
    <source>
        <dbReference type="ARBA" id="ARBA00031700"/>
    </source>
</evidence>
<gene>
    <name evidence="13" type="ORF">Pmar_PMAR021769</name>
</gene>
<dbReference type="Proteomes" id="UP000007800">
    <property type="component" value="Unassembled WGS sequence"/>
</dbReference>
<dbReference type="InParanoid" id="C5LG10"/>
<evidence type="ECO:0000256" key="8">
    <source>
        <dbReference type="ARBA" id="ARBA00023209"/>
    </source>
</evidence>
<evidence type="ECO:0000256" key="4">
    <source>
        <dbReference type="ARBA" id="ARBA00022692"/>
    </source>
</evidence>
<dbReference type="PANTHER" id="PTHR31040">
    <property type="entry name" value="NURIM"/>
    <property type="match status" value="1"/>
</dbReference>
<evidence type="ECO:0000313" key="14">
    <source>
        <dbReference type="Proteomes" id="UP000007800"/>
    </source>
</evidence>
<comment type="subcellular location">
    <subcellularLocation>
        <location evidence="1">Endomembrane system</location>
        <topology evidence="1">Multi-pass membrane protein</topology>
    </subcellularLocation>
</comment>
<dbReference type="Gene3D" id="1.20.120.1630">
    <property type="match status" value="1"/>
</dbReference>
<evidence type="ECO:0000256" key="11">
    <source>
        <dbReference type="ARBA" id="ARBA00032957"/>
    </source>
</evidence>
<proteinExistence type="inferred from homology"/>
<dbReference type="OMA" id="PFGECTH"/>